<organism evidence="5 6">
    <name type="scientific">Dictyostelium firmibasis</name>
    <dbReference type="NCBI Taxonomy" id="79012"/>
    <lineage>
        <taxon>Eukaryota</taxon>
        <taxon>Amoebozoa</taxon>
        <taxon>Evosea</taxon>
        <taxon>Eumycetozoa</taxon>
        <taxon>Dictyostelia</taxon>
        <taxon>Dictyosteliales</taxon>
        <taxon>Dictyosteliaceae</taxon>
        <taxon>Dictyostelium</taxon>
    </lineage>
</organism>
<dbReference type="HAMAP" id="MF_02087">
    <property type="entry name" value="PLP_homeostasis"/>
    <property type="match status" value="1"/>
</dbReference>
<comment type="caution">
    <text evidence="5">The sequence shown here is derived from an EMBL/GenBank/DDBJ whole genome shotgun (WGS) entry which is preliminary data.</text>
</comment>
<evidence type="ECO:0000256" key="1">
    <source>
        <dbReference type="ARBA" id="ARBA00022898"/>
    </source>
</evidence>
<dbReference type="PANTHER" id="PTHR10146">
    <property type="entry name" value="PROLINE SYNTHETASE CO-TRANSCRIBED BACTERIAL HOMOLOG PROTEIN"/>
    <property type="match status" value="1"/>
</dbReference>
<sequence>MLFIFRNNNTIKKLSTTTKFYYTTTNSNKRIKDLLFKKMMDENDVKELISNYKNIKDRVEIISNKFDKHNVKLVAVSKTKPIEMIRVLYDKGHRHFGENYIQELVTKSEELSELSEINWHFIGSIQSNKAKVLTSVKNLYVIETVENKKILDKLAKSLSNSDDNNNNNNKKLNIMIQVNTSGEESKSGCKPEECLDLVKHCLEDENCKNVLNFLGLMTIGSPNATPDQPDFKCLVDCKNNISKQLNISLDSIELSMGMSHDFEPAIEFGSTSVRVGSAIFGERDYSNKK</sequence>
<accession>A0AAN7YXA1</accession>
<protein>
    <recommendedName>
        <fullName evidence="2">Pyridoxal phosphate homeostasis protein</fullName>
        <shortName evidence="2">PLP homeostasis protein</shortName>
    </recommendedName>
</protein>
<keyword evidence="1 2" id="KW-0663">Pyridoxal phosphate</keyword>
<dbReference type="PROSITE" id="PS01211">
    <property type="entry name" value="UPF0001"/>
    <property type="match status" value="1"/>
</dbReference>
<dbReference type="GO" id="GO:0030170">
    <property type="term" value="F:pyridoxal phosphate binding"/>
    <property type="evidence" value="ECO:0007669"/>
    <property type="project" value="UniProtKB-UniRule"/>
</dbReference>
<feature type="domain" description="Alanine racemase N-terminal" evidence="4">
    <location>
        <begin position="52"/>
        <end position="283"/>
    </location>
</feature>
<feature type="modified residue" description="N6-(pyridoxal phosphate)lysine" evidence="2">
    <location>
        <position position="78"/>
    </location>
</feature>
<dbReference type="FunFam" id="3.20.20.10:FF:000023">
    <property type="entry name" value="Pyridoxal phosphate homeostasis protein"/>
    <property type="match status" value="1"/>
</dbReference>
<reference evidence="5 6" key="1">
    <citation type="submission" date="2023-11" db="EMBL/GenBank/DDBJ databases">
        <title>Dfirmibasis_genome.</title>
        <authorList>
            <person name="Edelbroek B."/>
            <person name="Kjellin J."/>
            <person name="Jerlstrom-Hultqvist J."/>
            <person name="Soderbom F."/>
        </authorList>
    </citation>
    <scope>NUCLEOTIDE SEQUENCE [LARGE SCALE GENOMIC DNA]</scope>
    <source>
        <strain evidence="5 6">TNS-C-14</strain>
    </source>
</reference>
<dbReference type="InterPro" id="IPR001608">
    <property type="entry name" value="Ala_racemase_N"/>
</dbReference>
<evidence type="ECO:0000256" key="2">
    <source>
        <dbReference type="HAMAP-Rule" id="MF_03225"/>
    </source>
</evidence>
<dbReference type="EMBL" id="JAVFKY010000001">
    <property type="protein sequence ID" value="KAK5582901.1"/>
    <property type="molecule type" value="Genomic_DNA"/>
</dbReference>
<dbReference type="AlphaFoldDB" id="A0AAN7YXA1"/>
<dbReference type="Proteomes" id="UP001344447">
    <property type="component" value="Unassembled WGS sequence"/>
</dbReference>
<comment type="function">
    <text evidence="2">Pyridoxal 5'-phosphate (PLP)-binding protein, which may be involved in intracellular homeostatic regulation of pyridoxal 5'-phosphate (PLP), the active form of vitamin B6.</text>
</comment>
<name>A0AAN7YXA1_9MYCE</name>
<dbReference type="NCBIfam" id="TIGR00044">
    <property type="entry name" value="YggS family pyridoxal phosphate-dependent enzyme"/>
    <property type="match status" value="1"/>
</dbReference>
<dbReference type="InterPro" id="IPR029066">
    <property type="entry name" value="PLP-binding_barrel"/>
</dbReference>
<evidence type="ECO:0000256" key="3">
    <source>
        <dbReference type="RuleBase" id="RU004514"/>
    </source>
</evidence>
<dbReference type="PANTHER" id="PTHR10146:SF14">
    <property type="entry name" value="PYRIDOXAL PHOSPHATE HOMEOSTASIS PROTEIN"/>
    <property type="match status" value="1"/>
</dbReference>
<dbReference type="Pfam" id="PF01168">
    <property type="entry name" value="Ala_racemase_N"/>
    <property type="match status" value="1"/>
</dbReference>
<dbReference type="SUPFAM" id="SSF51419">
    <property type="entry name" value="PLP-binding barrel"/>
    <property type="match status" value="1"/>
</dbReference>
<gene>
    <name evidence="5" type="ORF">RB653_004490</name>
</gene>
<evidence type="ECO:0000313" key="6">
    <source>
        <dbReference type="Proteomes" id="UP001344447"/>
    </source>
</evidence>
<dbReference type="Gene3D" id="3.20.20.10">
    <property type="entry name" value="Alanine racemase"/>
    <property type="match status" value="1"/>
</dbReference>
<proteinExistence type="inferred from homology"/>
<evidence type="ECO:0000259" key="4">
    <source>
        <dbReference type="Pfam" id="PF01168"/>
    </source>
</evidence>
<comment type="similarity">
    <text evidence="2 3">Belongs to the pyridoxal phosphate-binding protein YggS/PROSC family.</text>
</comment>
<dbReference type="InterPro" id="IPR011078">
    <property type="entry name" value="PyrdxlP_homeostasis"/>
</dbReference>
<keyword evidence="6" id="KW-1185">Reference proteome</keyword>
<evidence type="ECO:0000313" key="5">
    <source>
        <dbReference type="EMBL" id="KAK5582901.1"/>
    </source>
</evidence>
<dbReference type="CDD" id="cd06822">
    <property type="entry name" value="PLPDE_III_YBL036c_euk"/>
    <property type="match status" value="1"/>
</dbReference>